<gene>
    <name evidence="1" type="ORF">BE18_05455</name>
</gene>
<proteinExistence type="predicted"/>
<organism evidence="1 2">
    <name type="scientific">Sorangium cellulosum</name>
    <name type="common">Polyangium cellulosum</name>
    <dbReference type="NCBI Taxonomy" id="56"/>
    <lineage>
        <taxon>Bacteria</taxon>
        <taxon>Pseudomonadati</taxon>
        <taxon>Myxococcota</taxon>
        <taxon>Polyangia</taxon>
        <taxon>Polyangiales</taxon>
        <taxon>Polyangiaceae</taxon>
        <taxon>Sorangium</taxon>
    </lineage>
</organism>
<evidence type="ECO:0000313" key="2">
    <source>
        <dbReference type="Proteomes" id="UP000075515"/>
    </source>
</evidence>
<evidence type="ECO:0000313" key="1">
    <source>
        <dbReference type="EMBL" id="KYF90928.1"/>
    </source>
</evidence>
<protein>
    <recommendedName>
        <fullName evidence="3">DUF4279 domain-containing protein</fullName>
    </recommendedName>
</protein>
<name>A0A150SFH6_SORCE</name>
<comment type="caution">
    <text evidence="1">The sequence shown here is derived from an EMBL/GenBank/DDBJ whole genome shotgun (WGS) entry which is preliminary data.</text>
</comment>
<accession>A0A150SFH6</accession>
<dbReference type="Proteomes" id="UP000075515">
    <property type="component" value="Unassembled WGS sequence"/>
</dbReference>
<evidence type="ECO:0008006" key="3">
    <source>
        <dbReference type="Google" id="ProtNLM"/>
    </source>
</evidence>
<sequence length="145" mass="15424">MSVNMKDDEAGRNEERADIAHVELGLSGDRVVPAEVTAVIGLLPSRAWSKGDSYESKAGGIRKRPFGIWVITAEGSDVEQCALGLLALAEPRAAAIRQAAETAGATVSVGIWWEPEGGQGGFTVPSDVLRRISELCDRVDVYFPG</sequence>
<reference evidence="1 2" key="1">
    <citation type="submission" date="2014-02" db="EMBL/GenBank/DDBJ databases">
        <title>The small core and large imbalanced accessory genome model reveals a collaborative survival strategy of Sorangium cellulosum strains in nature.</title>
        <authorList>
            <person name="Han K."/>
            <person name="Peng R."/>
            <person name="Blom J."/>
            <person name="Li Y.-Z."/>
        </authorList>
    </citation>
    <scope>NUCLEOTIDE SEQUENCE [LARGE SCALE GENOMIC DNA]</scope>
    <source>
        <strain evidence="1 2">So0149</strain>
    </source>
</reference>
<dbReference type="EMBL" id="JEMC01002082">
    <property type="protein sequence ID" value="KYF90928.1"/>
    <property type="molecule type" value="Genomic_DNA"/>
</dbReference>
<dbReference type="AlphaFoldDB" id="A0A150SFH6"/>
<dbReference type="InterPro" id="IPR025459">
    <property type="entry name" value="DUF4279"/>
</dbReference>
<dbReference type="Pfam" id="PF14106">
    <property type="entry name" value="DUF4279"/>
    <property type="match status" value="1"/>
</dbReference>